<feature type="region of interest" description="Disordered" evidence="1">
    <location>
        <begin position="650"/>
        <end position="819"/>
    </location>
</feature>
<feature type="compositionally biased region" description="Basic and acidic residues" evidence="1">
    <location>
        <begin position="542"/>
        <end position="569"/>
    </location>
</feature>
<evidence type="ECO:0000256" key="1">
    <source>
        <dbReference type="SAM" id="MobiDB-lite"/>
    </source>
</evidence>
<dbReference type="Pfam" id="PF12757">
    <property type="entry name" value="Eisosome1"/>
    <property type="match status" value="1"/>
</dbReference>
<feature type="region of interest" description="Disordered" evidence="1">
    <location>
        <begin position="363"/>
        <end position="410"/>
    </location>
</feature>
<evidence type="ECO:0000313" key="3">
    <source>
        <dbReference type="Proteomes" id="UP000244722"/>
    </source>
</evidence>
<feature type="region of interest" description="Disordered" evidence="1">
    <location>
        <begin position="192"/>
        <end position="227"/>
    </location>
</feature>
<protein>
    <recommendedName>
        <fullName evidence="4">Eisosome protein 1</fullName>
    </recommendedName>
</protein>
<name>A0A2T6ZRD4_TUBBO</name>
<keyword evidence="3" id="KW-1185">Reference proteome</keyword>
<feature type="compositionally biased region" description="Low complexity" evidence="1">
    <location>
        <begin position="707"/>
        <end position="728"/>
    </location>
</feature>
<dbReference type="EMBL" id="NESQ01000130">
    <property type="protein sequence ID" value="PUU78048.1"/>
    <property type="molecule type" value="Genomic_DNA"/>
</dbReference>
<dbReference type="Proteomes" id="UP000244722">
    <property type="component" value="Unassembled WGS sequence"/>
</dbReference>
<dbReference type="PANTHER" id="PTHR28298:SF1">
    <property type="entry name" value="EISOSOME PROTEIN 1"/>
    <property type="match status" value="1"/>
</dbReference>
<reference evidence="2 3" key="1">
    <citation type="submission" date="2017-04" db="EMBL/GenBank/DDBJ databases">
        <title>Draft genome sequence of Tuber borchii Vittad., a whitish edible truffle.</title>
        <authorList>
            <consortium name="DOE Joint Genome Institute"/>
            <person name="Murat C."/>
            <person name="Kuo A."/>
            <person name="Barry K.W."/>
            <person name="Clum A."/>
            <person name="Dockter R.B."/>
            <person name="Fauchery L."/>
            <person name="Iotti M."/>
            <person name="Kohler A."/>
            <person name="Labutti K."/>
            <person name="Lindquist E.A."/>
            <person name="Lipzen A."/>
            <person name="Ohm R.A."/>
            <person name="Wang M."/>
            <person name="Grigoriev I.V."/>
            <person name="Zambonelli A."/>
            <person name="Martin F.M."/>
        </authorList>
    </citation>
    <scope>NUCLEOTIDE SEQUENCE [LARGE SCALE GENOMIC DNA]</scope>
    <source>
        <strain evidence="2 3">Tbo3840</strain>
    </source>
</reference>
<gene>
    <name evidence="2" type="ORF">B9Z19DRAFT_1193590</name>
</gene>
<feature type="region of interest" description="Disordered" evidence="1">
    <location>
        <begin position="452"/>
        <end position="474"/>
    </location>
</feature>
<dbReference type="PANTHER" id="PTHR28298">
    <property type="entry name" value="EISOSOME PROTEIN 1"/>
    <property type="match status" value="1"/>
</dbReference>
<dbReference type="InterPro" id="IPR024527">
    <property type="entry name" value="Eisosome1"/>
</dbReference>
<dbReference type="OrthoDB" id="4070583at2759"/>
<feature type="compositionally biased region" description="Basic and acidic residues" evidence="1">
    <location>
        <begin position="759"/>
        <end position="775"/>
    </location>
</feature>
<feature type="region of interest" description="Disordered" evidence="1">
    <location>
        <begin position="1"/>
        <end position="118"/>
    </location>
</feature>
<organism evidence="2 3">
    <name type="scientific">Tuber borchii</name>
    <name type="common">White truffle</name>
    <dbReference type="NCBI Taxonomy" id="42251"/>
    <lineage>
        <taxon>Eukaryota</taxon>
        <taxon>Fungi</taxon>
        <taxon>Dikarya</taxon>
        <taxon>Ascomycota</taxon>
        <taxon>Pezizomycotina</taxon>
        <taxon>Pezizomycetes</taxon>
        <taxon>Pezizales</taxon>
        <taxon>Tuberaceae</taxon>
        <taxon>Tuber</taxon>
    </lineage>
</organism>
<feature type="compositionally biased region" description="Low complexity" evidence="1">
    <location>
        <begin position="650"/>
        <end position="669"/>
    </location>
</feature>
<dbReference type="STRING" id="42251.A0A2T6ZRD4"/>
<feature type="region of interest" description="Disordered" evidence="1">
    <location>
        <begin position="294"/>
        <end position="323"/>
    </location>
</feature>
<dbReference type="AlphaFoldDB" id="A0A2T6ZRD4"/>
<evidence type="ECO:0000313" key="2">
    <source>
        <dbReference type="EMBL" id="PUU78048.1"/>
    </source>
</evidence>
<feature type="region of interest" description="Disordered" evidence="1">
    <location>
        <begin position="542"/>
        <end position="618"/>
    </location>
</feature>
<sequence>MSTVLAEPAALFPTKGPTNWSETSTTDTSSTSSIPASAAIPAHSPMASIAVDAKSAGSRDALMHTASTQTDNGVLSWATGPAANRANDRSHLQGQAEKSGQESDLDSPLPKSKQGAASHYLRRAEAHELPSFGNIGPANPEAAGAAAASLAHTSTKLAEIWKPDSISAAGAAACLAHTNPRRVELWKPTLGTGAGKAASHALEDSNDRAMQASRTGPSSAPQHESGAKISRNALTAASLAHMPMVRRASNAVEPAFERLVENDLNNAGGVSQQERRKSDILRAATISMARCNYDIRSPDSPRQWHRVPSPGRQRPAATPPSLRHPIYGPDLDEAACKVAAERLTLIGYDPERSASLLGARGARASLSRPRPVMAEGAGAGGYSRTRITDGNQSRSRDNPTKQENKKRGENAILLMTAARRNVRAQMSGLDRQIADSKGLVRREDWETRARELAQAGHDKRQHQDHGKVSIGGGGYMTREEIDAIAERNVRPVLEDMTRKAEAERARVSAEKGRAAEGRMELEEKKRLQEVWRVQEKEVQEELKKAKAMGKEEEKRRKEEEKRRLKEHRQSFKTGSKLAKDNNGDSQSLPLPAPIVSNSNSDFNGHAPITPTSPKEEKGLRGLINKFRARRHSRNASRTSSKEFFSVGRTVATNNNTTSNYNTAPSRYSSIPPPPPPSAPQTNGIQTPTTTPTLTEVALLGAPPPAPTASTPAHRSPPHSSSPVSSLHSFKCRGETVPEVYISDDDDDGHNNNYNPRRRKMEDIENHSDSAEERDTFPGPPPPTTVSLDRSGEHLPLDWEASAGEPGNRSSVGSKFFENL</sequence>
<comment type="caution">
    <text evidence="2">The sequence shown here is derived from an EMBL/GenBank/DDBJ whole genome shotgun (WGS) entry which is preliminary data.</text>
</comment>
<feature type="compositionally biased region" description="Basic and acidic residues" evidence="1">
    <location>
        <begin position="452"/>
        <end position="467"/>
    </location>
</feature>
<feature type="compositionally biased region" description="Polar residues" evidence="1">
    <location>
        <begin position="212"/>
        <end position="222"/>
    </location>
</feature>
<proteinExistence type="predicted"/>
<feature type="compositionally biased region" description="Low complexity" evidence="1">
    <location>
        <begin position="21"/>
        <end position="50"/>
    </location>
</feature>
<evidence type="ECO:0008006" key="4">
    <source>
        <dbReference type="Google" id="ProtNLM"/>
    </source>
</evidence>
<accession>A0A2T6ZRD4</accession>
<feature type="compositionally biased region" description="Basic and acidic residues" evidence="1">
    <location>
        <begin position="394"/>
        <end position="409"/>
    </location>
</feature>
<dbReference type="GO" id="GO:0070941">
    <property type="term" value="P:eisosome assembly"/>
    <property type="evidence" value="ECO:0007669"/>
    <property type="project" value="TreeGrafter"/>
</dbReference>